<dbReference type="SUPFAM" id="SSF55008">
    <property type="entry name" value="HMA, heavy metal-associated domain"/>
    <property type="match status" value="1"/>
</dbReference>
<feature type="domain" description="HMA" evidence="1">
    <location>
        <begin position="14"/>
        <end position="49"/>
    </location>
</feature>
<dbReference type="GO" id="GO:0046872">
    <property type="term" value="F:metal ion binding"/>
    <property type="evidence" value="ECO:0007669"/>
    <property type="project" value="InterPro"/>
</dbReference>
<dbReference type="InterPro" id="IPR036163">
    <property type="entry name" value="HMA_dom_sf"/>
</dbReference>
<dbReference type="Pfam" id="PF00403">
    <property type="entry name" value="HMA"/>
    <property type="match status" value="1"/>
</dbReference>
<reference evidence="2" key="1">
    <citation type="journal article" date="2020" name="mSystems">
        <title>Genome- and Community-Level Interaction Insights into Carbon Utilization and Element Cycling Functions of Hydrothermarchaeota in Hydrothermal Sediment.</title>
        <authorList>
            <person name="Zhou Z."/>
            <person name="Liu Y."/>
            <person name="Xu W."/>
            <person name="Pan J."/>
            <person name="Luo Z.H."/>
            <person name="Li M."/>
        </authorList>
    </citation>
    <scope>NUCLEOTIDE SEQUENCE [LARGE SCALE GENOMIC DNA]</scope>
    <source>
        <strain evidence="2">HyVt-443</strain>
    </source>
</reference>
<protein>
    <submittedName>
        <fullName evidence="2">Heavy-metal-associated domain-containing protein</fullName>
    </submittedName>
</protein>
<dbReference type="AlphaFoldDB" id="A0A831W777"/>
<dbReference type="Gene3D" id="3.30.70.100">
    <property type="match status" value="1"/>
</dbReference>
<gene>
    <name evidence="2" type="ORF">ENI96_07125</name>
</gene>
<sequence length="49" mass="5224">MTTDPITSDRDGLATLQLKVGGMSCSFCANSIERALDRVKGVVETHVSL</sequence>
<accession>A0A831W777</accession>
<dbReference type="CDD" id="cd00371">
    <property type="entry name" value="HMA"/>
    <property type="match status" value="1"/>
</dbReference>
<comment type="caution">
    <text evidence="2">The sequence shown here is derived from an EMBL/GenBank/DDBJ whole genome shotgun (WGS) entry which is preliminary data.</text>
</comment>
<dbReference type="Proteomes" id="UP000886251">
    <property type="component" value="Unassembled WGS sequence"/>
</dbReference>
<name>A0A831W777_9GAMM</name>
<proteinExistence type="predicted"/>
<dbReference type="EMBL" id="DRKP01000079">
    <property type="protein sequence ID" value="HEB96186.1"/>
    <property type="molecule type" value="Genomic_DNA"/>
</dbReference>
<organism evidence="2">
    <name type="scientific">Sedimenticola thiotaurini</name>
    <dbReference type="NCBI Taxonomy" id="1543721"/>
    <lineage>
        <taxon>Bacteria</taxon>
        <taxon>Pseudomonadati</taxon>
        <taxon>Pseudomonadota</taxon>
        <taxon>Gammaproteobacteria</taxon>
        <taxon>Chromatiales</taxon>
        <taxon>Sedimenticolaceae</taxon>
        <taxon>Sedimenticola</taxon>
    </lineage>
</organism>
<evidence type="ECO:0000259" key="1">
    <source>
        <dbReference type="PROSITE" id="PS50846"/>
    </source>
</evidence>
<dbReference type="InterPro" id="IPR006121">
    <property type="entry name" value="HMA_dom"/>
</dbReference>
<evidence type="ECO:0000313" key="2">
    <source>
        <dbReference type="EMBL" id="HEB96186.1"/>
    </source>
</evidence>
<dbReference type="PROSITE" id="PS50846">
    <property type="entry name" value="HMA_2"/>
    <property type="match status" value="1"/>
</dbReference>
<feature type="non-terminal residue" evidence="2">
    <location>
        <position position="49"/>
    </location>
</feature>